<keyword evidence="5" id="KW-0297">G-protein coupled receptor</keyword>
<keyword evidence="2" id="KW-1003">Cell membrane</keyword>
<protein>
    <submittedName>
        <fullName evidence="12">Melanopsin-like</fullName>
    </submittedName>
</protein>
<reference evidence="12" key="1">
    <citation type="submission" date="2025-08" db="UniProtKB">
        <authorList>
            <consortium name="RefSeq"/>
        </authorList>
    </citation>
    <scope>IDENTIFICATION</scope>
    <source>
        <tissue evidence="12">Testes</tissue>
    </source>
</reference>
<evidence type="ECO:0000313" key="12">
    <source>
        <dbReference type="RefSeq" id="XP_006814965.1"/>
    </source>
</evidence>
<keyword evidence="8" id="KW-0807">Transducer</keyword>
<proteinExistence type="predicted"/>
<dbReference type="CDD" id="cd00637">
    <property type="entry name" value="7tm_classA_rhodopsin-like"/>
    <property type="match status" value="1"/>
</dbReference>
<dbReference type="InterPro" id="IPR017452">
    <property type="entry name" value="GPCR_Rhodpsn_7TM"/>
</dbReference>
<dbReference type="PROSITE" id="PS50262">
    <property type="entry name" value="G_PROTEIN_RECEP_F1_2"/>
    <property type="match status" value="1"/>
</dbReference>
<dbReference type="GeneID" id="102803490"/>
<evidence type="ECO:0000256" key="6">
    <source>
        <dbReference type="ARBA" id="ARBA00023136"/>
    </source>
</evidence>
<dbReference type="Proteomes" id="UP000694865">
    <property type="component" value="Unplaced"/>
</dbReference>
<dbReference type="Gene3D" id="1.20.1070.10">
    <property type="entry name" value="Rhodopsin 7-helix transmembrane proteins"/>
    <property type="match status" value="1"/>
</dbReference>
<feature type="transmembrane region" description="Helical" evidence="9">
    <location>
        <begin position="205"/>
        <end position="224"/>
    </location>
</feature>
<dbReference type="SUPFAM" id="SSF81321">
    <property type="entry name" value="Family A G protein-coupled receptor-like"/>
    <property type="match status" value="1"/>
</dbReference>
<evidence type="ECO:0000256" key="7">
    <source>
        <dbReference type="ARBA" id="ARBA00023170"/>
    </source>
</evidence>
<sequence length="299" mass="33735">MVFGNGLVIYVLSTSPNLEGNQYKFIFSLSLIDLTLAVIITPVFVMLYVTQDETLRDAVCQFAGWFGYSLALTSLMNLTLISLDRYYACCHPLHYHQKLTPQRVKRLILASWIFGYILAAPPLFGWGRYVYVPYELTCGLLYCRNVETMSYLSVASITCFLPCILTINIVYYNVIKVARNQRKKIQAVNNAVFHKRTHDVKKFQTAFTFGVVIGAYFSQWTPYVGARLYGFYFGDTAAVQKAKLATLIIYGVCPVLNPIIYSFSHGPFKKEVKKKLGLVARNVDITPTSKGDTTIVVIG</sequence>
<feature type="transmembrane region" description="Helical" evidence="9">
    <location>
        <begin position="107"/>
        <end position="131"/>
    </location>
</feature>
<organism evidence="11 12">
    <name type="scientific">Saccoglossus kowalevskii</name>
    <name type="common">Acorn worm</name>
    <dbReference type="NCBI Taxonomy" id="10224"/>
    <lineage>
        <taxon>Eukaryota</taxon>
        <taxon>Metazoa</taxon>
        <taxon>Hemichordata</taxon>
        <taxon>Enteropneusta</taxon>
        <taxon>Harrimaniidae</taxon>
        <taxon>Saccoglossus</taxon>
    </lineage>
</organism>
<dbReference type="PANTHER" id="PTHR22752">
    <property type="entry name" value="G PROTEIN-COUPLED RECEPTOR"/>
    <property type="match status" value="1"/>
</dbReference>
<keyword evidence="3 9" id="KW-0812">Transmembrane</keyword>
<feature type="transmembrane region" description="Helical" evidence="9">
    <location>
        <begin position="62"/>
        <end position="86"/>
    </location>
</feature>
<evidence type="ECO:0000259" key="10">
    <source>
        <dbReference type="PROSITE" id="PS50262"/>
    </source>
</evidence>
<evidence type="ECO:0000256" key="9">
    <source>
        <dbReference type="SAM" id="Phobius"/>
    </source>
</evidence>
<evidence type="ECO:0000256" key="8">
    <source>
        <dbReference type="ARBA" id="ARBA00023224"/>
    </source>
</evidence>
<feature type="transmembrane region" description="Helical" evidence="9">
    <location>
        <begin position="151"/>
        <end position="174"/>
    </location>
</feature>
<feature type="transmembrane region" description="Helical" evidence="9">
    <location>
        <begin position="25"/>
        <end position="50"/>
    </location>
</feature>
<dbReference type="PRINTS" id="PR00237">
    <property type="entry name" value="GPCRRHODOPSN"/>
</dbReference>
<dbReference type="Pfam" id="PF00001">
    <property type="entry name" value="7tm_1"/>
    <property type="match status" value="1"/>
</dbReference>
<dbReference type="RefSeq" id="XP_006814965.1">
    <property type="nucleotide sequence ID" value="XM_006814902.1"/>
</dbReference>
<evidence type="ECO:0000256" key="1">
    <source>
        <dbReference type="ARBA" id="ARBA00004651"/>
    </source>
</evidence>
<dbReference type="InterPro" id="IPR000276">
    <property type="entry name" value="GPCR_Rhodpsn"/>
</dbReference>
<keyword evidence="11" id="KW-1185">Reference proteome</keyword>
<keyword evidence="4 9" id="KW-1133">Transmembrane helix</keyword>
<keyword evidence="6 9" id="KW-0472">Membrane</keyword>
<name>A0ABM0M4M4_SACKO</name>
<evidence type="ECO:0000256" key="3">
    <source>
        <dbReference type="ARBA" id="ARBA00022692"/>
    </source>
</evidence>
<evidence type="ECO:0000256" key="4">
    <source>
        <dbReference type="ARBA" id="ARBA00022989"/>
    </source>
</evidence>
<accession>A0ABM0M4M4</accession>
<keyword evidence="7" id="KW-0675">Receptor</keyword>
<comment type="subcellular location">
    <subcellularLocation>
        <location evidence="1">Cell membrane</location>
        <topology evidence="1">Multi-pass membrane protein</topology>
    </subcellularLocation>
</comment>
<feature type="domain" description="G-protein coupled receptors family 1 profile" evidence="10">
    <location>
        <begin position="4"/>
        <end position="261"/>
    </location>
</feature>
<feature type="transmembrane region" description="Helical" evidence="9">
    <location>
        <begin position="244"/>
        <end position="264"/>
    </location>
</feature>
<gene>
    <name evidence="12" type="primary">LOC102803490</name>
</gene>
<evidence type="ECO:0000313" key="11">
    <source>
        <dbReference type="Proteomes" id="UP000694865"/>
    </source>
</evidence>
<evidence type="ECO:0000256" key="5">
    <source>
        <dbReference type="ARBA" id="ARBA00023040"/>
    </source>
</evidence>
<evidence type="ECO:0000256" key="2">
    <source>
        <dbReference type="ARBA" id="ARBA00022475"/>
    </source>
</evidence>